<keyword evidence="2" id="KW-0040">ANK repeat</keyword>
<dbReference type="PANTHER" id="PTHR24132:SF24">
    <property type="entry name" value="ANKYRIN REPEAT AND SOCS BOX PROTEIN 6"/>
    <property type="match status" value="1"/>
</dbReference>
<feature type="non-terminal residue" evidence="4">
    <location>
        <position position="435"/>
    </location>
</feature>
<sequence length="435" mass="48651">GQSTMPFLHGFRRIVLEYQPLVDELLGLLATPGKARQSSLESPACLDSDRSQLSAVRRVLERETHSPFYQEGVSYALLKVTELGLVPAAEILLEFGADLSFEDPVTYYTPLHMAVLRNQPDMVELLVHHGADINRRDRPLPEEGLSLPVFGYLVGGVDCFPSCLLGCHPVVLCLTDCSIAGKTALLHALASSDSGQIHNTDSIRLLLEGGADVRAATKDGDTVFTYVIYLLGEMAYSYTEEEAEDIERFCFRVTQLLLAHGANPSECPASESLTHFCLKSFEDYFPLLRFLLESGAAYNCSLHGPSCWSGFHITFEHLCCHLSRFENETYCTDLIQKGQTLLELMMASSQAIQLPSNFEVNTSSCRFHGEKVQTLFCSLKQLERSPQALKHLCRVFIRQRLKPWPVDDKIKALPLPDRLKWYLRIDHAAAGHEDL</sequence>
<dbReference type="EMBL" id="VXBY01003510">
    <property type="protein sequence ID" value="NXP40635.1"/>
    <property type="molecule type" value="Genomic_DNA"/>
</dbReference>
<organism evidence="4 5">
    <name type="scientific">Leiothrix lutea</name>
    <name type="common">Red-billed leiothrix</name>
    <name type="synonym">Sylvia lutea</name>
    <dbReference type="NCBI Taxonomy" id="36275"/>
    <lineage>
        <taxon>Eukaryota</taxon>
        <taxon>Metazoa</taxon>
        <taxon>Chordata</taxon>
        <taxon>Craniata</taxon>
        <taxon>Vertebrata</taxon>
        <taxon>Euteleostomi</taxon>
        <taxon>Archelosauria</taxon>
        <taxon>Archosauria</taxon>
        <taxon>Dinosauria</taxon>
        <taxon>Saurischia</taxon>
        <taxon>Theropoda</taxon>
        <taxon>Coelurosauria</taxon>
        <taxon>Aves</taxon>
        <taxon>Neognathae</taxon>
        <taxon>Neoaves</taxon>
        <taxon>Telluraves</taxon>
        <taxon>Australaves</taxon>
        <taxon>Passeriformes</taxon>
        <taxon>Sylvioidea</taxon>
        <taxon>Leiothrichidae</taxon>
        <taxon>Leiothrix</taxon>
    </lineage>
</organism>
<dbReference type="CDD" id="cd03725">
    <property type="entry name" value="SOCS_ASB6"/>
    <property type="match status" value="1"/>
</dbReference>
<dbReference type="PROSITE" id="PS50297">
    <property type="entry name" value="ANK_REP_REGION"/>
    <property type="match status" value="1"/>
</dbReference>
<comment type="caution">
    <text evidence="4">The sequence shown here is derived from an EMBL/GenBank/DDBJ whole genome shotgun (WGS) entry which is preliminary data.</text>
</comment>
<dbReference type="GO" id="GO:0035556">
    <property type="term" value="P:intracellular signal transduction"/>
    <property type="evidence" value="ECO:0007669"/>
    <property type="project" value="InterPro"/>
</dbReference>
<gene>
    <name evidence="4" type="primary">Asb6</name>
    <name evidence="4" type="ORF">LEILUT_R05466</name>
</gene>
<dbReference type="InterPro" id="IPR036036">
    <property type="entry name" value="SOCS_box-like_dom_sf"/>
</dbReference>
<dbReference type="InterPro" id="IPR037327">
    <property type="entry name" value="ASB6_SOCS"/>
</dbReference>
<evidence type="ECO:0000259" key="3">
    <source>
        <dbReference type="PROSITE" id="PS50225"/>
    </source>
</evidence>
<proteinExistence type="predicted"/>
<feature type="repeat" description="ANK" evidence="2">
    <location>
        <begin position="106"/>
        <end position="138"/>
    </location>
</feature>
<dbReference type="FunFam" id="1.10.750.20:FF:000001">
    <property type="entry name" value="Ankyrin repeat and SOCS box containing 1"/>
    <property type="match status" value="1"/>
</dbReference>
<protein>
    <submittedName>
        <fullName evidence="4">ASB6 protein</fullName>
    </submittedName>
</protein>
<dbReference type="SMART" id="SM00969">
    <property type="entry name" value="SOCS_box"/>
    <property type="match status" value="1"/>
</dbReference>
<dbReference type="AlphaFoldDB" id="A0A7L2A0J9"/>
<dbReference type="GO" id="GO:0016567">
    <property type="term" value="P:protein ubiquitination"/>
    <property type="evidence" value="ECO:0007669"/>
    <property type="project" value="UniProtKB-UniPathway"/>
</dbReference>
<name>A0A7L2A0J9_LEILU</name>
<feature type="domain" description="SOCS box" evidence="3">
    <location>
        <begin position="374"/>
        <end position="429"/>
    </location>
</feature>
<feature type="non-terminal residue" evidence="4">
    <location>
        <position position="1"/>
    </location>
</feature>
<dbReference type="InterPro" id="IPR002110">
    <property type="entry name" value="Ankyrin_rpt"/>
</dbReference>
<evidence type="ECO:0000313" key="4">
    <source>
        <dbReference type="EMBL" id="NXP40635.1"/>
    </source>
</evidence>
<dbReference type="UniPathway" id="UPA00143"/>
<evidence type="ECO:0000313" key="5">
    <source>
        <dbReference type="Proteomes" id="UP000524007"/>
    </source>
</evidence>
<keyword evidence="5" id="KW-1185">Reference proteome</keyword>
<dbReference type="SUPFAM" id="SSF158235">
    <property type="entry name" value="SOCS box-like"/>
    <property type="match status" value="1"/>
</dbReference>
<dbReference type="InterPro" id="IPR001496">
    <property type="entry name" value="SOCS_box"/>
</dbReference>
<dbReference type="SMART" id="SM00248">
    <property type="entry name" value="ANK"/>
    <property type="match status" value="2"/>
</dbReference>
<dbReference type="PANTHER" id="PTHR24132">
    <property type="entry name" value="ANKYRIN REPEAT AND SOCS BOX PROTEIN 6"/>
    <property type="match status" value="1"/>
</dbReference>
<reference evidence="4 5" key="1">
    <citation type="submission" date="2019-09" db="EMBL/GenBank/DDBJ databases">
        <title>Bird 10,000 Genomes (B10K) Project - Family phase.</title>
        <authorList>
            <person name="Zhang G."/>
        </authorList>
    </citation>
    <scope>NUCLEOTIDE SEQUENCE [LARGE SCALE GENOMIC DNA]</scope>
    <source>
        <strain evidence="4">B10K-DU-002-43</strain>
        <tissue evidence="4">Muscle</tissue>
    </source>
</reference>
<dbReference type="Proteomes" id="UP000524007">
    <property type="component" value="Unassembled WGS sequence"/>
</dbReference>
<dbReference type="SUPFAM" id="SSF48403">
    <property type="entry name" value="Ankyrin repeat"/>
    <property type="match status" value="1"/>
</dbReference>
<comment type="pathway">
    <text evidence="1">Protein modification; protein ubiquitination.</text>
</comment>
<evidence type="ECO:0000256" key="2">
    <source>
        <dbReference type="PROSITE-ProRule" id="PRU00023"/>
    </source>
</evidence>
<dbReference type="InterPro" id="IPR036770">
    <property type="entry name" value="Ankyrin_rpt-contain_sf"/>
</dbReference>
<accession>A0A7L2A0J9</accession>
<evidence type="ECO:0000256" key="1">
    <source>
        <dbReference type="ARBA" id="ARBA00004906"/>
    </source>
</evidence>
<dbReference type="PROSITE" id="PS50088">
    <property type="entry name" value="ANK_REPEAT"/>
    <property type="match status" value="1"/>
</dbReference>
<dbReference type="Gene3D" id="1.10.750.20">
    <property type="entry name" value="SOCS box"/>
    <property type="match status" value="1"/>
</dbReference>
<dbReference type="Gene3D" id="1.25.40.20">
    <property type="entry name" value="Ankyrin repeat-containing domain"/>
    <property type="match status" value="2"/>
</dbReference>
<dbReference type="PROSITE" id="PS50225">
    <property type="entry name" value="SOCS"/>
    <property type="match status" value="1"/>
</dbReference>
<dbReference type="Pfam" id="PF07525">
    <property type="entry name" value="SOCS_box"/>
    <property type="match status" value="1"/>
</dbReference>
<dbReference type="Pfam" id="PF00023">
    <property type="entry name" value="Ank"/>
    <property type="match status" value="1"/>
</dbReference>